<protein>
    <submittedName>
        <fullName evidence="3">MIT domain-containing protein 1 isoform X1</fullName>
    </submittedName>
</protein>
<dbReference type="InterPro" id="IPR045331">
    <property type="entry name" value="MITD1_N"/>
</dbReference>
<dbReference type="CDD" id="cd02685">
    <property type="entry name" value="MIT_C"/>
    <property type="match status" value="1"/>
</dbReference>
<dbReference type="InterPro" id="IPR038113">
    <property type="entry name" value="MITD1_C_sf"/>
</dbReference>
<name>A0ABM0INX1_ECHTE</name>
<dbReference type="InterPro" id="IPR036181">
    <property type="entry name" value="MIT_dom_sf"/>
</dbReference>
<evidence type="ECO:0000313" key="3">
    <source>
        <dbReference type="RefSeq" id="XP_004704405.1"/>
    </source>
</evidence>
<evidence type="ECO:0000313" key="2">
    <source>
        <dbReference type="Proteomes" id="UP000694863"/>
    </source>
</evidence>
<keyword evidence="2" id="KW-1185">Reference proteome</keyword>
<sequence length="249" mass="29226">MARSGREQEPDSTAAVTVLKRAVELDSEDRYQQALVCYQEGIDLLLQVLKGTKDDKKKCSLRKRISDYMDRAESIKKYLDQEKEDGKYHKQIKIEENATGFSYESLFQEYLNEAVTEVWIEDPYIRQTHQLYNFLRFCEMLIKRPCKVKTIHLLTSLDESGGRLQQCNGLREIKESLGDHGVLLELDYSSSIHDREIRFNNGWMIKIGRGLDYFKKPQGRFSLGYCDYDLRPCHETTVDIFHNKYTKKI</sequence>
<dbReference type="RefSeq" id="XP_004704405.1">
    <property type="nucleotide sequence ID" value="XM_004704348.2"/>
</dbReference>
<proteinExistence type="predicted"/>
<dbReference type="Gene3D" id="3.30.870.30">
    <property type="entry name" value="MITD, C-terminal phospholipase D-like domain"/>
    <property type="match status" value="1"/>
</dbReference>
<gene>
    <name evidence="3" type="primary">MITD1</name>
</gene>
<accession>A0ABM0INX1</accession>
<dbReference type="PANTHER" id="PTHR21222:SF1">
    <property type="entry name" value="MIT DOMAIN-CONTAINING PROTEIN 1"/>
    <property type="match status" value="1"/>
</dbReference>
<evidence type="ECO:0000259" key="1">
    <source>
        <dbReference type="SMART" id="SM00745"/>
    </source>
</evidence>
<dbReference type="InterPro" id="IPR032341">
    <property type="entry name" value="MITD1_C"/>
</dbReference>
<dbReference type="InterPro" id="IPR007330">
    <property type="entry name" value="MIT_dom"/>
</dbReference>
<dbReference type="Proteomes" id="UP000694863">
    <property type="component" value="Unplaced"/>
</dbReference>
<dbReference type="InterPro" id="IPR052817">
    <property type="entry name" value="MIT_domain_contain_protein1"/>
</dbReference>
<dbReference type="SUPFAM" id="SSF116846">
    <property type="entry name" value="MIT domain"/>
    <property type="match status" value="1"/>
</dbReference>
<reference evidence="3" key="1">
    <citation type="submission" date="2025-08" db="UniProtKB">
        <authorList>
            <consortium name="RefSeq"/>
        </authorList>
    </citation>
    <scope>IDENTIFICATION</scope>
</reference>
<feature type="domain" description="MIT" evidence="1">
    <location>
        <begin position="8"/>
        <end position="86"/>
    </location>
</feature>
<dbReference type="Gene3D" id="1.20.58.80">
    <property type="entry name" value="Phosphotransferase system, lactose/cellobiose-type IIA subunit"/>
    <property type="match status" value="1"/>
</dbReference>
<dbReference type="Pfam" id="PF16565">
    <property type="entry name" value="MIT_C"/>
    <property type="match status" value="1"/>
</dbReference>
<dbReference type="SMART" id="SM00745">
    <property type="entry name" value="MIT"/>
    <property type="match status" value="1"/>
</dbReference>
<dbReference type="PANTHER" id="PTHR21222">
    <property type="entry name" value="MIT DOMAIN-CONTAINING PROTEIN 1"/>
    <property type="match status" value="1"/>
</dbReference>
<dbReference type="Pfam" id="PF04212">
    <property type="entry name" value="MIT"/>
    <property type="match status" value="1"/>
</dbReference>
<dbReference type="CDD" id="cd02683">
    <property type="entry name" value="MIT_1"/>
    <property type="match status" value="1"/>
</dbReference>
<organism evidence="2 3">
    <name type="scientific">Echinops telfairi</name>
    <name type="common">Lesser hedgehog tenrec</name>
    <dbReference type="NCBI Taxonomy" id="9371"/>
    <lineage>
        <taxon>Eukaryota</taxon>
        <taxon>Metazoa</taxon>
        <taxon>Chordata</taxon>
        <taxon>Craniata</taxon>
        <taxon>Vertebrata</taxon>
        <taxon>Euteleostomi</taxon>
        <taxon>Mammalia</taxon>
        <taxon>Eutheria</taxon>
        <taxon>Afrotheria</taxon>
        <taxon>Tenrecidae</taxon>
        <taxon>Tenrecinae</taxon>
        <taxon>Echinops</taxon>
    </lineage>
</organism>
<dbReference type="GeneID" id="101658341"/>